<evidence type="ECO:0000256" key="4">
    <source>
        <dbReference type="ARBA" id="ARBA00022777"/>
    </source>
</evidence>
<sequence length="192" mass="21007">MKARFVMVGPPGAGKGTQAKVLTEKLNIPNISTGAIFRSHIAEQTELGKLAASYIDNGNLVPDEVTDALVRDRLSQDDVAAGFLLDGYPRNLHQVDALDAMLEERGEKLDAVIELSIPDEEIVGRLLHRAQVEDRADDTEEVIRHRIEVYHAATAPLTDVYRERGILLPVDGTGTIDDVLNRLVSALESFLG</sequence>
<evidence type="ECO:0000313" key="9">
    <source>
        <dbReference type="Proteomes" id="UP000293036"/>
    </source>
</evidence>
<comment type="caution">
    <text evidence="8">The sequence shown here is derived from an EMBL/GenBank/DDBJ whole genome shotgun (WGS) entry which is preliminary data.</text>
</comment>
<comment type="similarity">
    <text evidence="5 6">Belongs to the adenylate kinase family.</text>
</comment>
<accession>A0A4Q9V289</accession>
<dbReference type="InterPro" id="IPR000850">
    <property type="entry name" value="Adenylat/UMP-CMP_kin"/>
</dbReference>
<comment type="caution">
    <text evidence="5">Lacks conserved residue(s) required for the propagation of feature annotation.</text>
</comment>
<dbReference type="Pfam" id="PF00406">
    <property type="entry name" value="ADK"/>
    <property type="match status" value="1"/>
</dbReference>
<evidence type="ECO:0000256" key="1">
    <source>
        <dbReference type="ARBA" id="ARBA00022679"/>
    </source>
</evidence>
<dbReference type="NCBIfam" id="NF001381">
    <property type="entry name" value="PRK00279.1-3"/>
    <property type="match status" value="1"/>
</dbReference>
<dbReference type="EC" id="2.7.4.3" evidence="5 7"/>
<evidence type="ECO:0000256" key="2">
    <source>
        <dbReference type="ARBA" id="ARBA00022727"/>
    </source>
</evidence>
<keyword evidence="1 5" id="KW-0808">Transferase</keyword>
<dbReference type="Proteomes" id="UP000293036">
    <property type="component" value="Unassembled WGS sequence"/>
</dbReference>
<evidence type="ECO:0000256" key="5">
    <source>
        <dbReference type="HAMAP-Rule" id="MF_00235"/>
    </source>
</evidence>
<comment type="function">
    <text evidence="5">Catalyzes the reversible transfer of the terminal phosphate group between ATP and AMP. Plays an important role in cellular energy homeostasis and in adenine nucleotide metabolism.</text>
</comment>
<dbReference type="GO" id="GO:0005737">
    <property type="term" value="C:cytoplasm"/>
    <property type="evidence" value="ECO:0007669"/>
    <property type="project" value="UniProtKB-SubCell"/>
</dbReference>
<comment type="pathway">
    <text evidence="5">Purine metabolism; AMP biosynthesis via salvage pathway; AMP from ADP: step 1/1.</text>
</comment>
<dbReference type="HAMAP" id="MF_00235">
    <property type="entry name" value="Adenylate_kinase_Adk"/>
    <property type="match status" value="1"/>
</dbReference>
<feature type="binding site" evidence="5">
    <location>
        <begin position="12"/>
        <end position="17"/>
    </location>
    <ligand>
        <name>ATP</name>
        <dbReference type="ChEBI" id="CHEBI:30616"/>
    </ligand>
</feature>
<comment type="subunit">
    <text evidence="5 7">Monomer.</text>
</comment>
<evidence type="ECO:0000256" key="7">
    <source>
        <dbReference type="RuleBase" id="RU003331"/>
    </source>
</evidence>
<comment type="catalytic activity">
    <reaction evidence="5 7">
        <text>AMP + ATP = 2 ADP</text>
        <dbReference type="Rhea" id="RHEA:12973"/>
        <dbReference type="ChEBI" id="CHEBI:30616"/>
        <dbReference type="ChEBI" id="CHEBI:456215"/>
        <dbReference type="ChEBI" id="CHEBI:456216"/>
        <dbReference type="EC" id="2.7.4.3"/>
    </reaction>
</comment>
<reference evidence="8 9" key="1">
    <citation type="submission" date="2019-02" db="EMBL/GenBank/DDBJ databases">
        <title>Arcanobacterium bovis sp. nov., isolated from the milk of a cow with mastitis.</title>
        <authorList>
            <person name="Sammra O."/>
            <person name="Foster G."/>
            <person name="Hassan A."/>
            <person name="Alssahen M."/>
            <person name="Laemmler C."/>
            <person name="Borowiak M."/>
            <person name="Malorny B."/>
            <person name="Abdulmawjood A."/>
        </authorList>
    </citation>
    <scope>NUCLEOTIDE SEQUENCE [LARGE SCALE GENOMIC DNA]</scope>
    <source>
        <strain evidence="8 9">C605018/01/1</strain>
    </source>
</reference>
<evidence type="ECO:0000313" key="8">
    <source>
        <dbReference type="EMBL" id="TBW22251.1"/>
    </source>
</evidence>
<dbReference type="EMBL" id="SJDT01000003">
    <property type="protein sequence ID" value="TBW22251.1"/>
    <property type="molecule type" value="Genomic_DNA"/>
</dbReference>
<name>A0A4Q9V289_9ACTO</name>
<feature type="region of interest" description="NMP" evidence="5">
    <location>
        <begin position="32"/>
        <end position="61"/>
    </location>
</feature>
<comment type="domain">
    <text evidence="5">Consists of three domains, a large central CORE domain and two small peripheral domains, NMPbind and LID, which undergo movements during catalysis. The LID domain closes over the site of phosphoryl transfer upon ATP binding. Assembling and dissambling the active center during each catalytic cycle provides an effective means to prevent ATP hydrolysis.</text>
</comment>
<dbReference type="NCBIfam" id="NF011100">
    <property type="entry name" value="PRK14527.1"/>
    <property type="match status" value="1"/>
</dbReference>
<dbReference type="InterPro" id="IPR033690">
    <property type="entry name" value="Adenylat_kinase_CS"/>
</dbReference>
<keyword evidence="2 5" id="KW-0545">Nucleotide biosynthesis</keyword>
<dbReference type="AlphaFoldDB" id="A0A4Q9V289"/>
<dbReference type="PRINTS" id="PR00094">
    <property type="entry name" value="ADENYLTKNASE"/>
</dbReference>
<dbReference type="RefSeq" id="WP_131281025.1">
    <property type="nucleotide sequence ID" value="NZ_JBHSLR010000009.1"/>
</dbReference>
<dbReference type="NCBIfam" id="NF011101">
    <property type="entry name" value="PRK14528.1"/>
    <property type="match status" value="1"/>
</dbReference>
<dbReference type="NCBIfam" id="NF011105">
    <property type="entry name" value="PRK14532.1"/>
    <property type="match status" value="1"/>
</dbReference>
<gene>
    <name evidence="5" type="primary">adk</name>
    <name evidence="8" type="ORF">EZJ44_05380</name>
</gene>
<keyword evidence="4 5" id="KW-0418">Kinase</keyword>
<dbReference type="GO" id="GO:0044209">
    <property type="term" value="P:AMP salvage"/>
    <property type="evidence" value="ECO:0007669"/>
    <property type="project" value="UniProtKB-UniRule"/>
</dbReference>
<feature type="binding site" evidence="5">
    <location>
        <position position="38"/>
    </location>
    <ligand>
        <name>AMP</name>
        <dbReference type="ChEBI" id="CHEBI:456215"/>
    </ligand>
</feature>
<keyword evidence="5" id="KW-0963">Cytoplasm</keyword>
<dbReference type="NCBIfam" id="NF011104">
    <property type="entry name" value="PRK14531.1"/>
    <property type="match status" value="1"/>
</dbReference>
<feature type="binding site" evidence="5">
    <location>
        <position position="146"/>
    </location>
    <ligand>
        <name>AMP</name>
        <dbReference type="ChEBI" id="CHEBI:456215"/>
    </ligand>
</feature>
<dbReference type="CDD" id="cd01428">
    <property type="entry name" value="ADK"/>
    <property type="match status" value="1"/>
</dbReference>
<dbReference type="UniPathway" id="UPA00588">
    <property type="reaction ID" value="UER00649"/>
</dbReference>
<proteinExistence type="inferred from homology"/>
<protein>
    <recommendedName>
        <fullName evidence="5 7">Adenylate kinase</fullName>
        <shortName evidence="5">AK</shortName>
        <ecNumber evidence="5 7">2.7.4.3</ecNumber>
    </recommendedName>
    <alternativeName>
        <fullName evidence="5">ATP-AMP transphosphorylase</fullName>
    </alternativeName>
    <alternativeName>
        <fullName evidence="5">ATP:AMP phosphotransferase</fullName>
    </alternativeName>
    <alternativeName>
        <fullName evidence="5">Adenylate monophosphate kinase</fullName>
    </alternativeName>
</protein>
<keyword evidence="9" id="KW-1185">Reference proteome</keyword>
<feature type="binding site" evidence="5">
    <location>
        <position position="94"/>
    </location>
    <ligand>
        <name>AMP</name>
        <dbReference type="ChEBI" id="CHEBI:456215"/>
    </ligand>
</feature>
<dbReference type="OrthoDB" id="9805030at2"/>
<evidence type="ECO:0000256" key="6">
    <source>
        <dbReference type="RuleBase" id="RU003330"/>
    </source>
</evidence>
<dbReference type="SUPFAM" id="SSF52540">
    <property type="entry name" value="P-loop containing nucleoside triphosphate hydrolases"/>
    <property type="match status" value="1"/>
</dbReference>
<dbReference type="PANTHER" id="PTHR23359">
    <property type="entry name" value="NUCLEOTIDE KINASE"/>
    <property type="match status" value="1"/>
</dbReference>
<organism evidence="8 9">
    <name type="scientific">Arcanobacterium bovis</name>
    <dbReference type="NCBI Taxonomy" id="2529275"/>
    <lineage>
        <taxon>Bacteria</taxon>
        <taxon>Bacillati</taxon>
        <taxon>Actinomycetota</taxon>
        <taxon>Actinomycetes</taxon>
        <taxon>Actinomycetales</taxon>
        <taxon>Actinomycetaceae</taxon>
        <taxon>Arcanobacterium</taxon>
    </lineage>
</organism>
<feature type="binding site" evidence="5">
    <location>
        <position position="129"/>
    </location>
    <ligand>
        <name>ATP</name>
        <dbReference type="ChEBI" id="CHEBI:30616"/>
    </ligand>
</feature>
<dbReference type="GO" id="GO:0004017">
    <property type="term" value="F:AMP kinase activity"/>
    <property type="evidence" value="ECO:0007669"/>
    <property type="project" value="UniProtKB-UniRule"/>
</dbReference>
<dbReference type="GO" id="GO:0005524">
    <property type="term" value="F:ATP binding"/>
    <property type="evidence" value="ECO:0007669"/>
    <property type="project" value="UniProtKB-UniRule"/>
</dbReference>
<dbReference type="InterPro" id="IPR027417">
    <property type="entry name" value="P-loop_NTPase"/>
</dbReference>
<dbReference type="PROSITE" id="PS00113">
    <property type="entry name" value="ADENYLATE_KINASE"/>
    <property type="match status" value="1"/>
</dbReference>
<evidence type="ECO:0000256" key="3">
    <source>
        <dbReference type="ARBA" id="ARBA00022741"/>
    </source>
</evidence>
<keyword evidence="5 7" id="KW-0067">ATP-binding</keyword>
<feature type="binding site" evidence="5">
    <location>
        <begin position="87"/>
        <end position="90"/>
    </location>
    <ligand>
        <name>AMP</name>
        <dbReference type="ChEBI" id="CHEBI:456215"/>
    </ligand>
</feature>
<feature type="binding site" evidence="5">
    <location>
        <position position="33"/>
    </location>
    <ligand>
        <name>AMP</name>
        <dbReference type="ChEBI" id="CHEBI:456215"/>
    </ligand>
</feature>
<comment type="subcellular location">
    <subcellularLocation>
        <location evidence="5 7">Cytoplasm</location>
    </subcellularLocation>
</comment>
<feature type="binding site" evidence="5">
    <location>
        <position position="135"/>
    </location>
    <ligand>
        <name>AMP</name>
        <dbReference type="ChEBI" id="CHEBI:456215"/>
    </ligand>
</feature>
<dbReference type="Gene3D" id="3.40.50.300">
    <property type="entry name" value="P-loop containing nucleotide triphosphate hydrolases"/>
    <property type="match status" value="1"/>
</dbReference>
<feature type="binding site" evidence="5">
    <location>
        <position position="174"/>
    </location>
    <ligand>
        <name>ATP</name>
        <dbReference type="ChEBI" id="CHEBI:30616"/>
    </ligand>
</feature>
<keyword evidence="3 5" id="KW-0547">Nucleotide-binding</keyword>
<feature type="binding site" evidence="5">
    <location>
        <begin position="59"/>
        <end position="61"/>
    </location>
    <ligand>
        <name>AMP</name>
        <dbReference type="ChEBI" id="CHEBI:456215"/>
    </ligand>
</feature>